<dbReference type="AlphaFoldDB" id="A0A4C1Y008"/>
<sequence length="105" mass="11819">MSPAGRRCGKWRKPKRVRLIRASTDLRTDVVASWSPARQWRACCSVIYRAVPGDMGSYIARIRYHIPTQEVTNALVTTLQLQVSMGGGGYLFFDGSHIRLPLDLL</sequence>
<dbReference type="EMBL" id="BGZK01001021">
    <property type="protein sequence ID" value="GBP68713.1"/>
    <property type="molecule type" value="Genomic_DNA"/>
</dbReference>
<comment type="caution">
    <text evidence="1">The sequence shown here is derived from an EMBL/GenBank/DDBJ whole genome shotgun (WGS) entry which is preliminary data.</text>
</comment>
<keyword evidence="2" id="KW-1185">Reference proteome</keyword>
<organism evidence="1 2">
    <name type="scientific">Eumeta variegata</name>
    <name type="common">Bagworm moth</name>
    <name type="synonym">Eumeta japonica</name>
    <dbReference type="NCBI Taxonomy" id="151549"/>
    <lineage>
        <taxon>Eukaryota</taxon>
        <taxon>Metazoa</taxon>
        <taxon>Ecdysozoa</taxon>
        <taxon>Arthropoda</taxon>
        <taxon>Hexapoda</taxon>
        <taxon>Insecta</taxon>
        <taxon>Pterygota</taxon>
        <taxon>Neoptera</taxon>
        <taxon>Endopterygota</taxon>
        <taxon>Lepidoptera</taxon>
        <taxon>Glossata</taxon>
        <taxon>Ditrysia</taxon>
        <taxon>Tineoidea</taxon>
        <taxon>Psychidae</taxon>
        <taxon>Oiketicinae</taxon>
        <taxon>Eumeta</taxon>
    </lineage>
</organism>
<accession>A0A4C1Y008</accession>
<proteinExistence type="predicted"/>
<dbReference type="OrthoDB" id="786951at2759"/>
<evidence type="ECO:0000313" key="1">
    <source>
        <dbReference type="EMBL" id="GBP68713.1"/>
    </source>
</evidence>
<gene>
    <name evidence="1" type="ORF">EVAR_75327_1</name>
</gene>
<name>A0A4C1Y008_EUMVA</name>
<dbReference type="Proteomes" id="UP000299102">
    <property type="component" value="Unassembled WGS sequence"/>
</dbReference>
<evidence type="ECO:0000313" key="2">
    <source>
        <dbReference type="Proteomes" id="UP000299102"/>
    </source>
</evidence>
<protein>
    <submittedName>
        <fullName evidence="1">Uncharacterized protein</fullName>
    </submittedName>
</protein>
<reference evidence="1 2" key="1">
    <citation type="journal article" date="2019" name="Commun. Biol.">
        <title>The bagworm genome reveals a unique fibroin gene that provides high tensile strength.</title>
        <authorList>
            <person name="Kono N."/>
            <person name="Nakamura H."/>
            <person name="Ohtoshi R."/>
            <person name="Tomita M."/>
            <person name="Numata K."/>
            <person name="Arakawa K."/>
        </authorList>
    </citation>
    <scope>NUCLEOTIDE SEQUENCE [LARGE SCALE GENOMIC DNA]</scope>
</reference>